<evidence type="ECO:0000313" key="2">
    <source>
        <dbReference type="EMBL" id="RWZ78883.1"/>
    </source>
</evidence>
<reference evidence="2" key="1">
    <citation type="submission" date="2019-01" db="EMBL/GenBank/DDBJ databases">
        <title>Genomic signatures and co-occurrence patterns of the ultra-small Saccharimodia (Patescibacteria phylum) suggest a symbiotic lifestyle.</title>
        <authorList>
            <person name="Lemos L."/>
            <person name="Medeiros J."/>
            <person name="Andreote F."/>
            <person name="Fernandes G."/>
            <person name="Varani A."/>
            <person name="Oliveira G."/>
            <person name="Pylro V."/>
        </authorList>
    </citation>
    <scope>NUCLEOTIDE SEQUENCE [LARGE SCALE GENOMIC DNA]</scope>
    <source>
        <strain evidence="2">AMD02</strain>
    </source>
</reference>
<protein>
    <submittedName>
        <fullName evidence="2">Uncharacterized protein</fullName>
    </submittedName>
</protein>
<dbReference type="Proteomes" id="UP000289257">
    <property type="component" value="Unassembled WGS sequence"/>
</dbReference>
<gene>
    <name evidence="2" type="ORF">EOT05_04010</name>
</gene>
<name>A0A4Q0AIH2_9BACT</name>
<dbReference type="AlphaFoldDB" id="A0A4Q0AIH2"/>
<evidence type="ECO:0000256" key="1">
    <source>
        <dbReference type="SAM" id="Phobius"/>
    </source>
</evidence>
<keyword evidence="1" id="KW-1133">Transmembrane helix</keyword>
<sequence>MDSGLATAYYIIGIISMSLITLILIGLIIVAVKVVAKINHIHSIIEERVQPVKDFAKAASHIAKAAKDTFTK</sequence>
<evidence type="ECO:0000313" key="3">
    <source>
        <dbReference type="Proteomes" id="UP000289257"/>
    </source>
</evidence>
<proteinExistence type="predicted"/>
<organism evidence="2 3">
    <name type="scientific">Candidatus Microsaccharimonas sossegonensis</name>
    <dbReference type="NCBI Taxonomy" id="2506948"/>
    <lineage>
        <taxon>Bacteria</taxon>
        <taxon>Candidatus Saccharimonadota</taxon>
        <taxon>Candidatus Saccharimonadia</taxon>
        <taxon>Candidatus Saccharimonadales</taxon>
        <taxon>Candidatus Saccharimonadaceae</taxon>
        <taxon>Candidatus Microsaccharimonas</taxon>
    </lineage>
</organism>
<feature type="transmembrane region" description="Helical" evidence="1">
    <location>
        <begin position="6"/>
        <end position="32"/>
    </location>
</feature>
<keyword evidence="1" id="KW-0812">Transmembrane</keyword>
<keyword evidence="1" id="KW-0472">Membrane</keyword>
<dbReference type="EMBL" id="SCKX01000001">
    <property type="protein sequence ID" value="RWZ78883.1"/>
    <property type="molecule type" value="Genomic_DNA"/>
</dbReference>
<accession>A0A4Q0AIH2</accession>
<keyword evidence="3" id="KW-1185">Reference proteome</keyword>
<comment type="caution">
    <text evidence="2">The sequence shown here is derived from an EMBL/GenBank/DDBJ whole genome shotgun (WGS) entry which is preliminary data.</text>
</comment>